<evidence type="ECO:0000313" key="1">
    <source>
        <dbReference type="EMBL" id="KAJ9053394.1"/>
    </source>
</evidence>
<accession>A0ACC2RTH8</accession>
<evidence type="ECO:0000313" key="2">
    <source>
        <dbReference type="Proteomes" id="UP001165960"/>
    </source>
</evidence>
<protein>
    <submittedName>
        <fullName evidence="1">Uncharacterized protein</fullName>
    </submittedName>
</protein>
<proteinExistence type="predicted"/>
<comment type="caution">
    <text evidence="1">The sequence shown here is derived from an EMBL/GenBank/DDBJ whole genome shotgun (WGS) entry which is preliminary data.</text>
</comment>
<keyword evidence="2" id="KW-1185">Reference proteome</keyword>
<organism evidence="1 2">
    <name type="scientific">Entomophthora muscae</name>
    <dbReference type="NCBI Taxonomy" id="34485"/>
    <lineage>
        <taxon>Eukaryota</taxon>
        <taxon>Fungi</taxon>
        <taxon>Fungi incertae sedis</taxon>
        <taxon>Zoopagomycota</taxon>
        <taxon>Entomophthoromycotina</taxon>
        <taxon>Entomophthoromycetes</taxon>
        <taxon>Entomophthorales</taxon>
        <taxon>Entomophthoraceae</taxon>
        <taxon>Entomophthora</taxon>
    </lineage>
</organism>
<name>A0ACC2RTH8_9FUNG</name>
<reference evidence="1" key="1">
    <citation type="submission" date="2022-04" db="EMBL/GenBank/DDBJ databases">
        <title>Genome of the entomopathogenic fungus Entomophthora muscae.</title>
        <authorList>
            <person name="Elya C."/>
            <person name="Lovett B.R."/>
            <person name="Lee E."/>
            <person name="Macias A.M."/>
            <person name="Hajek A.E."/>
            <person name="De Bivort B.L."/>
            <person name="Kasson M.T."/>
            <person name="De Fine Licht H.H."/>
            <person name="Stajich J.E."/>
        </authorList>
    </citation>
    <scope>NUCLEOTIDE SEQUENCE</scope>
    <source>
        <strain evidence="1">Berkeley</strain>
    </source>
</reference>
<sequence>MPADFVAPPSIPEDENWVTSQCPEFYAEDALMLSLVIYLGLLWLGLIVLLNPGVTIGKFTKKYLKLRWWLIINSMWIWVVIPHHLETASYYPVISVTLLAHNICNVDGKFKVPPSLSKYFIIMSVKGGPAMVANGYIFSCNNANWGFKSWHYTCEDCSCPVRLNTEHWDLVQTIKGEHTCVMPNTTITRLLK</sequence>
<dbReference type="EMBL" id="QTSX02006523">
    <property type="protein sequence ID" value="KAJ9053394.1"/>
    <property type="molecule type" value="Genomic_DNA"/>
</dbReference>
<dbReference type="Proteomes" id="UP001165960">
    <property type="component" value="Unassembled WGS sequence"/>
</dbReference>
<gene>
    <name evidence="1" type="ORF">DSO57_1024572</name>
</gene>